<organism evidence="3 4">
    <name type="scientific">Microbacterium flavum</name>
    <dbReference type="NCBI Taxonomy" id="415216"/>
    <lineage>
        <taxon>Bacteria</taxon>
        <taxon>Bacillati</taxon>
        <taxon>Actinomycetota</taxon>
        <taxon>Actinomycetes</taxon>
        <taxon>Micrococcales</taxon>
        <taxon>Microbacteriaceae</taxon>
        <taxon>Microbacterium</taxon>
    </lineage>
</organism>
<evidence type="ECO:0000313" key="3">
    <source>
        <dbReference type="EMBL" id="MBT8798759.1"/>
    </source>
</evidence>
<gene>
    <name evidence="3" type="ORF">J0P97_11850</name>
</gene>
<protein>
    <submittedName>
        <fullName evidence="3">NTP transferase domain-containing protein</fullName>
    </submittedName>
</protein>
<dbReference type="EMBL" id="JAFLHG010000011">
    <property type="protein sequence ID" value="MBT8798759.1"/>
    <property type="molecule type" value="Genomic_DNA"/>
</dbReference>
<reference evidence="3 4" key="1">
    <citation type="submission" date="2021-03" db="EMBL/GenBank/DDBJ databases">
        <title>Microbacterium pauli sp. nov., isolated from microfiltered milk.</title>
        <authorList>
            <person name="Bellassi P."/>
            <person name="Fontana A."/>
            <person name="Callegari M.L."/>
            <person name="Lorenzo M."/>
            <person name="Cappa F."/>
        </authorList>
    </citation>
    <scope>NUCLEOTIDE SEQUENCE [LARGE SCALE GENOMIC DNA]</scope>
    <source>
        <strain evidence="3 4">DSM 18909</strain>
    </source>
</reference>
<keyword evidence="4" id="KW-1185">Reference proteome</keyword>
<dbReference type="Pfam" id="PF12804">
    <property type="entry name" value="NTP_transf_3"/>
    <property type="match status" value="1"/>
</dbReference>
<dbReference type="InterPro" id="IPR029044">
    <property type="entry name" value="Nucleotide-diphossugar_trans"/>
</dbReference>
<evidence type="ECO:0000259" key="2">
    <source>
        <dbReference type="Pfam" id="PF12804"/>
    </source>
</evidence>
<dbReference type="Proteomes" id="UP000740605">
    <property type="component" value="Unassembled WGS sequence"/>
</dbReference>
<accession>A0ABS5XX69</accession>
<evidence type="ECO:0000256" key="1">
    <source>
        <dbReference type="ARBA" id="ARBA00022679"/>
    </source>
</evidence>
<evidence type="ECO:0000313" key="4">
    <source>
        <dbReference type="Proteomes" id="UP000740605"/>
    </source>
</evidence>
<dbReference type="GO" id="GO:0016740">
    <property type="term" value="F:transferase activity"/>
    <property type="evidence" value="ECO:0007669"/>
    <property type="project" value="UniProtKB-KW"/>
</dbReference>
<name>A0ABS5XX69_9MICO</name>
<comment type="caution">
    <text evidence="3">The sequence shown here is derived from an EMBL/GenBank/DDBJ whole genome shotgun (WGS) entry which is preliminary data.</text>
</comment>
<proteinExistence type="predicted"/>
<keyword evidence="1 3" id="KW-0808">Transferase</keyword>
<dbReference type="SUPFAM" id="SSF53448">
    <property type="entry name" value="Nucleotide-diphospho-sugar transferases"/>
    <property type="match status" value="1"/>
</dbReference>
<sequence>MTAAVILGGGRARRLDGADKAAVEVAGGPLVDRVYAAVRPCDPVIAVGPATLARAGLRVVREEPPWSGPAAAVAAGVAALPADAAADAETWLLACDLPRAGELVALVGVIPIPRDADAVVATDGDGRMQWLAGRYRIAALRRALSTRGSFDGVSMRDLLAPLRLTPVPVGDAALDLDTWDAIADYRRNEKEGS</sequence>
<dbReference type="Gene3D" id="3.90.550.10">
    <property type="entry name" value="Spore Coat Polysaccharide Biosynthesis Protein SpsA, Chain A"/>
    <property type="match status" value="1"/>
</dbReference>
<feature type="domain" description="MobA-like NTP transferase" evidence="2">
    <location>
        <begin position="4"/>
        <end position="148"/>
    </location>
</feature>
<dbReference type="InterPro" id="IPR025877">
    <property type="entry name" value="MobA-like_NTP_Trfase"/>
</dbReference>
<dbReference type="PANTHER" id="PTHR19136:SF81">
    <property type="entry name" value="MOLYBDENUM COFACTOR GUANYLYLTRANSFERASE"/>
    <property type="match status" value="1"/>
</dbReference>
<dbReference type="PANTHER" id="PTHR19136">
    <property type="entry name" value="MOLYBDENUM COFACTOR GUANYLYLTRANSFERASE"/>
    <property type="match status" value="1"/>
</dbReference>